<evidence type="ECO:0000256" key="1">
    <source>
        <dbReference type="SAM" id="SignalP"/>
    </source>
</evidence>
<proteinExistence type="predicted"/>
<dbReference type="Proteomes" id="UP001497623">
    <property type="component" value="Unassembled WGS sequence"/>
</dbReference>
<dbReference type="Gene3D" id="2.60.20.10">
    <property type="entry name" value="Crystallins"/>
    <property type="match status" value="2"/>
</dbReference>
<reference evidence="2 3" key="1">
    <citation type="submission" date="2024-05" db="EMBL/GenBank/DDBJ databases">
        <authorList>
            <person name="Wallberg A."/>
        </authorList>
    </citation>
    <scope>NUCLEOTIDE SEQUENCE [LARGE SCALE GENOMIC DNA]</scope>
</reference>
<accession>A0AAV2RD05</accession>
<feature type="signal peptide" evidence="1">
    <location>
        <begin position="1"/>
        <end position="17"/>
    </location>
</feature>
<comment type="caution">
    <text evidence="2">The sequence shown here is derived from an EMBL/GenBank/DDBJ whole genome shotgun (WGS) entry which is preliminary data.</text>
</comment>
<dbReference type="InterPro" id="IPR011024">
    <property type="entry name" value="G_crystallin-like"/>
</dbReference>
<dbReference type="SUPFAM" id="SSF49695">
    <property type="entry name" value="gamma-Crystallin-like"/>
    <property type="match status" value="2"/>
</dbReference>
<sequence>MSAAAIILLASVLSAEAVPFLELYTLTNSGGAMLNISDYNHNLETVGFDNMIQSICGQGVWLLYEDRDYNGHSENDWEHWTEMFMSGERGCHNLPVTHHGELTSLRYAGPGELAKDSLTLYHGFNWDGAEALFLKDEDNLSDMNNEPSSLVITGCTPWTLYQHYYYEGYAICAESWPIGNGICAGAYDLTDIGMPNNALSSIRRGCYADKTIKPKRPF</sequence>
<keyword evidence="3" id="KW-1185">Reference proteome</keyword>
<protein>
    <submittedName>
        <fullName evidence="2">Uncharacterized protein</fullName>
    </submittedName>
</protein>
<organism evidence="2 3">
    <name type="scientific">Meganyctiphanes norvegica</name>
    <name type="common">Northern krill</name>
    <name type="synonym">Thysanopoda norvegica</name>
    <dbReference type="NCBI Taxonomy" id="48144"/>
    <lineage>
        <taxon>Eukaryota</taxon>
        <taxon>Metazoa</taxon>
        <taxon>Ecdysozoa</taxon>
        <taxon>Arthropoda</taxon>
        <taxon>Crustacea</taxon>
        <taxon>Multicrustacea</taxon>
        <taxon>Malacostraca</taxon>
        <taxon>Eumalacostraca</taxon>
        <taxon>Eucarida</taxon>
        <taxon>Euphausiacea</taxon>
        <taxon>Euphausiidae</taxon>
        <taxon>Meganyctiphanes</taxon>
    </lineage>
</organism>
<name>A0AAV2RD05_MEGNR</name>
<dbReference type="EMBL" id="CAXKWB010018028">
    <property type="protein sequence ID" value="CAL4120098.1"/>
    <property type="molecule type" value="Genomic_DNA"/>
</dbReference>
<keyword evidence="1" id="KW-0732">Signal</keyword>
<evidence type="ECO:0000313" key="2">
    <source>
        <dbReference type="EMBL" id="CAL4120098.1"/>
    </source>
</evidence>
<feature type="chain" id="PRO_5043886900" evidence="1">
    <location>
        <begin position="18"/>
        <end position="218"/>
    </location>
</feature>
<gene>
    <name evidence="2" type="ORF">MNOR_LOCUS21934</name>
</gene>
<dbReference type="AlphaFoldDB" id="A0AAV2RD05"/>
<evidence type="ECO:0000313" key="3">
    <source>
        <dbReference type="Proteomes" id="UP001497623"/>
    </source>
</evidence>